<sequence>MSQMSFEPISDGVRDRIVNAQEYLSVKHALPKTKIPHALLHENHSQDRHLSIKLDELERRKKRREEVYEQSEKSFMDSVLKKQRQWKKDDEMRLGGMNLPTVYQEGTESRPSSMQVMYTTPRYALQDDALKANDNVLPYMTIRQERSEIIQHGDNTFVTKLPTIAEIDLEKLQRHSDYCGTAILHSGKAVSDPRFKRLTACLTIPYNPKSEETGENISDATDNGAAKDASERSVDIKTVSQEPRVQSHYSRRSVRSSRDGRSYQPGKILTIPVNSPSHKHSKSGSIFPSVLARANTTHSRSKPHSREGDTLKLPETLTMRKEKTDSELLFRKSKSQVKKSSQILQDLKTQNLRTLAQNYGLLSRSYGNLKRFRSRESVRTNRTDTAPCAQYKVPAATIKMFYK</sequence>
<dbReference type="Proteomes" id="UP000749559">
    <property type="component" value="Unassembled WGS sequence"/>
</dbReference>
<feature type="region of interest" description="Disordered" evidence="1">
    <location>
        <begin position="206"/>
        <end position="284"/>
    </location>
</feature>
<accession>A0A8J1U3Y7</accession>
<dbReference type="AlphaFoldDB" id="A0A8J1U3Y7"/>
<name>A0A8J1U3Y7_OWEFU</name>
<evidence type="ECO:0000256" key="1">
    <source>
        <dbReference type="SAM" id="MobiDB-lite"/>
    </source>
</evidence>
<proteinExistence type="predicted"/>
<protein>
    <submittedName>
        <fullName evidence="2">Uncharacterized protein</fullName>
    </submittedName>
</protein>
<dbReference type="OrthoDB" id="6122799at2759"/>
<reference evidence="2" key="1">
    <citation type="submission" date="2022-03" db="EMBL/GenBank/DDBJ databases">
        <authorList>
            <person name="Martin C."/>
        </authorList>
    </citation>
    <scope>NUCLEOTIDE SEQUENCE</scope>
</reference>
<gene>
    <name evidence="2" type="ORF">OFUS_LOCUS19141</name>
</gene>
<keyword evidence="3" id="KW-1185">Reference proteome</keyword>
<evidence type="ECO:0000313" key="2">
    <source>
        <dbReference type="EMBL" id="CAH1794452.1"/>
    </source>
</evidence>
<dbReference type="EMBL" id="CAIIXF020000009">
    <property type="protein sequence ID" value="CAH1794452.1"/>
    <property type="molecule type" value="Genomic_DNA"/>
</dbReference>
<evidence type="ECO:0000313" key="3">
    <source>
        <dbReference type="Proteomes" id="UP000749559"/>
    </source>
</evidence>
<comment type="caution">
    <text evidence="2">The sequence shown here is derived from an EMBL/GenBank/DDBJ whole genome shotgun (WGS) entry which is preliminary data.</text>
</comment>
<dbReference type="InterPro" id="IPR038935">
    <property type="entry name" value="C5orf52"/>
</dbReference>
<dbReference type="PANTHER" id="PTHR35666">
    <property type="entry name" value="SIMILAR TO RIKEN CDNA 4921536K21"/>
    <property type="match status" value="1"/>
</dbReference>
<organism evidence="2 3">
    <name type="scientific">Owenia fusiformis</name>
    <name type="common">Polychaete worm</name>
    <dbReference type="NCBI Taxonomy" id="6347"/>
    <lineage>
        <taxon>Eukaryota</taxon>
        <taxon>Metazoa</taxon>
        <taxon>Spiralia</taxon>
        <taxon>Lophotrochozoa</taxon>
        <taxon>Annelida</taxon>
        <taxon>Polychaeta</taxon>
        <taxon>Sedentaria</taxon>
        <taxon>Canalipalpata</taxon>
        <taxon>Sabellida</taxon>
        <taxon>Oweniida</taxon>
        <taxon>Oweniidae</taxon>
        <taxon>Owenia</taxon>
    </lineage>
</organism>
<dbReference type="PANTHER" id="PTHR35666:SF1">
    <property type="entry name" value="SIMILAR TO RIKEN CDNA 4921536K21"/>
    <property type="match status" value="1"/>
</dbReference>